<evidence type="ECO:0000313" key="2">
    <source>
        <dbReference type="Proteomes" id="UP001497535"/>
    </source>
</evidence>
<comment type="caution">
    <text evidence="1">The sequence shown here is derived from an EMBL/GenBank/DDBJ whole genome shotgun (WGS) entry which is preliminary data.</text>
</comment>
<keyword evidence="2" id="KW-1185">Reference proteome</keyword>
<protein>
    <submittedName>
        <fullName evidence="1">Uncharacterized protein</fullName>
    </submittedName>
</protein>
<gene>
    <name evidence="1" type="ORF">MENTE1834_LOCUS16956</name>
</gene>
<dbReference type="EMBL" id="CAVMJV010000019">
    <property type="protein sequence ID" value="CAK5064172.1"/>
    <property type="molecule type" value="Genomic_DNA"/>
</dbReference>
<sequence>MHPQAIVYNHELMETEQIREGVTIQPQIREFYIQYSPPGTSESVGESSQQASGRRRHRNGGNGNGGNGSGGNGNGGNGHRGGGRRRINGGRGGNGNDGN</sequence>
<name>A0ACB0YUS8_MELEN</name>
<proteinExistence type="predicted"/>
<evidence type="ECO:0000313" key="1">
    <source>
        <dbReference type="EMBL" id="CAK5064172.1"/>
    </source>
</evidence>
<accession>A0ACB0YUS8</accession>
<organism evidence="1 2">
    <name type="scientific">Meloidogyne enterolobii</name>
    <name type="common">Root-knot nematode worm</name>
    <name type="synonym">Meloidogyne mayaguensis</name>
    <dbReference type="NCBI Taxonomy" id="390850"/>
    <lineage>
        <taxon>Eukaryota</taxon>
        <taxon>Metazoa</taxon>
        <taxon>Ecdysozoa</taxon>
        <taxon>Nematoda</taxon>
        <taxon>Chromadorea</taxon>
        <taxon>Rhabditida</taxon>
        <taxon>Tylenchina</taxon>
        <taxon>Tylenchomorpha</taxon>
        <taxon>Tylenchoidea</taxon>
        <taxon>Meloidogynidae</taxon>
        <taxon>Meloidogyninae</taxon>
        <taxon>Meloidogyne</taxon>
    </lineage>
</organism>
<reference evidence="1" key="1">
    <citation type="submission" date="2023-11" db="EMBL/GenBank/DDBJ databases">
        <authorList>
            <person name="Poullet M."/>
        </authorList>
    </citation>
    <scope>NUCLEOTIDE SEQUENCE</scope>
    <source>
        <strain evidence="1">E1834</strain>
    </source>
</reference>
<dbReference type="Proteomes" id="UP001497535">
    <property type="component" value="Unassembled WGS sequence"/>
</dbReference>